<dbReference type="InterPro" id="IPR011701">
    <property type="entry name" value="MFS"/>
</dbReference>
<dbReference type="Proteomes" id="UP000242287">
    <property type="component" value="Unassembled WGS sequence"/>
</dbReference>
<feature type="transmembrane region" description="Helical" evidence="6">
    <location>
        <begin position="368"/>
        <end position="395"/>
    </location>
</feature>
<feature type="transmembrane region" description="Helical" evidence="6">
    <location>
        <begin position="441"/>
        <end position="461"/>
    </location>
</feature>
<protein>
    <recommendedName>
        <fullName evidence="7">Major facilitator superfamily (MFS) profile domain-containing protein</fullName>
    </recommendedName>
</protein>
<evidence type="ECO:0000256" key="6">
    <source>
        <dbReference type="SAM" id="Phobius"/>
    </source>
</evidence>
<dbReference type="Pfam" id="PF07690">
    <property type="entry name" value="MFS_1"/>
    <property type="match status" value="1"/>
</dbReference>
<keyword evidence="5 6" id="KW-0472">Membrane</keyword>
<feature type="domain" description="Major facilitator superfamily (MFS) profile" evidence="7">
    <location>
        <begin position="36"/>
        <end position="468"/>
    </location>
</feature>
<dbReference type="Gene3D" id="1.20.1250.20">
    <property type="entry name" value="MFS general substrate transporter like domains"/>
    <property type="match status" value="1"/>
</dbReference>
<reference evidence="8 9" key="1">
    <citation type="submission" date="2014-02" db="EMBL/GenBank/DDBJ databases">
        <title>Transposable element dynamics among asymbiotic and ectomycorrhizal Amanita fungi.</title>
        <authorList>
            <consortium name="DOE Joint Genome Institute"/>
            <person name="Hess J."/>
            <person name="Skrede I."/>
            <person name="Wolfe B."/>
            <person name="LaButti K."/>
            <person name="Ohm R.A."/>
            <person name="Grigoriev I.V."/>
            <person name="Pringle A."/>
        </authorList>
    </citation>
    <scope>NUCLEOTIDE SEQUENCE [LARGE SCALE GENOMIC DNA]</scope>
    <source>
        <strain evidence="8 9">SKay4041</strain>
    </source>
</reference>
<sequence length="472" mass="51712">MTNKTSDEETPLLAESSISQKWKPTTRTQTPLPKLQIAVLLILNICEPLIITSIYAYITLFVSELEITGGDKRKVGYYVGILESLYFAIQSLTALHWSRTSDKVGRKPVLLFGLFGSITSILLFGLSRTFWRLALSQCLAGLLDGNIGVLRSVMGDLTDSSNRAQGFALLPIVWAVAATVGPIIGGHLSRPHDHFPGTFTSKFWVEHPYFLPCAVVAGILLLVFLISVVFLKETAPGRSRGRVDGNGVAALTTEKPVPFRDVLVYPVLISVANYGALCFLSITLSALLPLFFAMPPSLGGLGASPAMIGYVFSASSALNGIFQTLFFARIVRRFGERRVLITALLMYPMIFLWFPITSIVSRNDGPKWLIWMLLVILLVLKPIREIGFTCVYLYITAAAPNKRSLGTTNGVGQISASVARAIGPALSASLFSWSIEKNLLGGYAVYVFLFMCSCFAVLLAMRLPARPWEERD</sequence>
<gene>
    <name evidence="8" type="ORF">AMATHDRAFT_59768</name>
</gene>
<comment type="subcellular location">
    <subcellularLocation>
        <location evidence="1">Membrane</location>
        <topology evidence="1">Multi-pass membrane protein</topology>
    </subcellularLocation>
</comment>
<proteinExistence type="predicted"/>
<organism evidence="8 9">
    <name type="scientific">Amanita thiersii Skay4041</name>
    <dbReference type="NCBI Taxonomy" id="703135"/>
    <lineage>
        <taxon>Eukaryota</taxon>
        <taxon>Fungi</taxon>
        <taxon>Dikarya</taxon>
        <taxon>Basidiomycota</taxon>
        <taxon>Agaricomycotina</taxon>
        <taxon>Agaricomycetes</taxon>
        <taxon>Agaricomycetidae</taxon>
        <taxon>Agaricales</taxon>
        <taxon>Pluteineae</taxon>
        <taxon>Amanitaceae</taxon>
        <taxon>Amanita</taxon>
    </lineage>
</organism>
<evidence type="ECO:0000313" key="8">
    <source>
        <dbReference type="EMBL" id="PFH51079.1"/>
    </source>
</evidence>
<dbReference type="PRINTS" id="PR01035">
    <property type="entry name" value="TCRTETA"/>
</dbReference>
<keyword evidence="2" id="KW-0813">Transport</keyword>
<dbReference type="PANTHER" id="PTHR23504:SF15">
    <property type="entry name" value="MAJOR FACILITATOR SUPERFAMILY (MFS) PROFILE DOMAIN-CONTAINING PROTEIN"/>
    <property type="match status" value="1"/>
</dbReference>
<keyword evidence="4 6" id="KW-1133">Transmembrane helix</keyword>
<evidence type="ECO:0000256" key="1">
    <source>
        <dbReference type="ARBA" id="ARBA00004141"/>
    </source>
</evidence>
<dbReference type="InterPro" id="IPR036259">
    <property type="entry name" value="MFS_trans_sf"/>
</dbReference>
<keyword evidence="9" id="KW-1185">Reference proteome</keyword>
<evidence type="ECO:0000313" key="9">
    <source>
        <dbReference type="Proteomes" id="UP000242287"/>
    </source>
</evidence>
<dbReference type="InterPro" id="IPR001958">
    <property type="entry name" value="Tet-R_TetA/multi-R_MdtG-like"/>
</dbReference>
<evidence type="ECO:0000259" key="7">
    <source>
        <dbReference type="PROSITE" id="PS50850"/>
    </source>
</evidence>
<feature type="transmembrane region" description="Helical" evidence="6">
    <location>
        <begin position="339"/>
        <end position="356"/>
    </location>
</feature>
<dbReference type="PROSITE" id="PS50850">
    <property type="entry name" value="MFS"/>
    <property type="match status" value="1"/>
</dbReference>
<dbReference type="GO" id="GO:0022857">
    <property type="term" value="F:transmembrane transporter activity"/>
    <property type="evidence" value="ECO:0007669"/>
    <property type="project" value="InterPro"/>
</dbReference>
<dbReference type="GO" id="GO:0016020">
    <property type="term" value="C:membrane"/>
    <property type="evidence" value="ECO:0007669"/>
    <property type="project" value="UniProtKB-SubCell"/>
</dbReference>
<accession>A0A2A9NKH5</accession>
<feature type="transmembrane region" description="Helical" evidence="6">
    <location>
        <begin position="262"/>
        <end position="287"/>
    </location>
</feature>
<dbReference type="EMBL" id="KZ301992">
    <property type="protein sequence ID" value="PFH51079.1"/>
    <property type="molecule type" value="Genomic_DNA"/>
</dbReference>
<evidence type="ECO:0000256" key="2">
    <source>
        <dbReference type="ARBA" id="ARBA00022448"/>
    </source>
</evidence>
<dbReference type="SUPFAM" id="SSF103473">
    <property type="entry name" value="MFS general substrate transporter"/>
    <property type="match status" value="1"/>
</dbReference>
<feature type="transmembrane region" description="Helical" evidence="6">
    <location>
        <begin position="37"/>
        <end position="58"/>
    </location>
</feature>
<evidence type="ECO:0000256" key="4">
    <source>
        <dbReference type="ARBA" id="ARBA00022989"/>
    </source>
</evidence>
<dbReference type="InterPro" id="IPR020846">
    <property type="entry name" value="MFS_dom"/>
</dbReference>
<feature type="transmembrane region" description="Helical" evidence="6">
    <location>
        <begin position="166"/>
        <end position="189"/>
    </location>
</feature>
<feature type="transmembrane region" description="Helical" evidence="6">
    <location>
        <begin position="109"/>
        <end position="127"/>
    </location>
</feature>
<feature type="transmembrane region" description="Helical" evidence="6">
    <location>
        <begin position="78"/>
        <end position="97"/>
    </location>
</feature>
<evidence type="ECO:0000256" key="3">
    <source>
        <dbReference type="ARBA" id="ARBA00022692"/>
    </source>
</evidence>
<dbReference type="AlphaFoldDB" id="A0A2A9NKH5"/>
<dbReference type="PANTHER" id="PTHR23504">
    <property type="entry name" value="MAJOR FACILITATOR SUPERFAMILY DOMAIN-CONTAINING PROTEIN 10"/>
    <property type="match status" value="1"/>
</dbReference>
<name>A0A2A9NKH5_9AGAR</name>
<dbReference type="CDD" id="cd17330">
    <property type="entry name" value="MFS_SLC46_TetA_like"/>
    <property type="match status" value="1"/>
</dbReference>
<keyword evidence="3 6" id="KW-0812">Transmembrane</keyword>
<dbReference type="OrthoDB" id="419616at2759"/>
<evidence type="ECO:0000256" key="5">
    <source>
        <dbReference type="ARBA" id="ARBA00023136"/>
    </source>
</evidence>
<feature type="transmembrane region" description="Helical" evidence="6">
    <location>
        <begin position="209"/>
        <end position="231"/>
    </location>
</feature>
<feature type="transmembrane region" description="Helical" evidence="6">
    <location>
        <begin position="307"/>
        <end position="327"/>
    </location>
</feature>